<evidence type="ECO:0000313" key="2">
    <source>
        <dbReference type="Proteomes" id="UP001139486"/>
    </source>
</evidence>
<name>A0A9X2HUC3_9SPHN</name>
<accession>A0A9X2HUC3</accession>
<dbReference type="Proteomes" id="UP001139486">
    <property type="component" value="Unassembled WGS sequence"/>
</dbReference>
<reference evidence="1" key="1">
    <citation type="submission" date="2022-05" db="EMBL/GenBank/DDBJ databases">
        <title>Sphingomonas sp. strain RP10 Genome sequencing and assembly.</title>
        <authorList>
            <person name="Kim I."/>
        </authorList>
    </citation>
    <scope>NUCLEOTIDE SEQUENCE</scope>
    <source>
        <strain evidence="1">RP10</strain>
    </source>
</reference>
<dbReference type="AlphaFoldDB" id="A0A9X2HUC3"/>
<evidence type="ECO:0000313" key="1">
    <source>
        <dbReference type="EMBL" id="MCP3735659.1"/>
    </source>
</evidence>
<proteinExistence type="predicted"/>
<keyword evidence="2" id="KW-1185">Reference proteome</keyword>
<organism evidence="1 2">
    <name type="scientific">Sphingomonas liriopis</name>
    <dbReference type="NCBI Taxonomy" id="2949094"/>
    <lineage>
        <taxon>Bacteria</taxon>
        <taxon>Pseudomonadati</taxon>
        <taxon>Pseudomonadota</taxon>
        <taxon>Alphaproteobacteria</taxon>
        <taxon>Sphingomonadales</taxon>
        <taxon>Sphingomonadaceae</taxon>
        <taxon>Sphingomonas</taxon>
    </lineage>
</organism>
<comment type="caution">
    <text evidence="1">The sequence shown here is derived from an EMBL/GenBank/DDBJ whole genome shotgun (WGS) entry which is preliminary data.</text>
</comment>
<gene>
    <name evidence="1" type="ORF">M9979_12320</name>
</gene>
<protein>
    <submittedName>
        <fullName evidence="1">Uncharacterized protein</fullName>
    </submittedName>
</protein>
<sequence>MAWADDLPRIRAENEAWRTEHLPRLREREAQRAAARDAGRAALDRIAPADRAAIIAAYGGTI</sequence>
<dbReference type="RefSeq" id="WP_254289659.1">
    <property type="nucleotide sequence ID" value="NZ_JAMLDY010000014.1"/>
</dbReference>
<dbReference type="EMBL" id="JAMLDY010000014">
    <property type="protein sequence ID" value="MCP3735659.1"/>
    <property type="molecule type" value="Genomic_DNA"/>
</dbReference>